<dbReference type="SMART" id="SM01012">
    <property type="entry name" value="ANTAR"/>
    <property type="match status" value="1"/>
</dbReference>
<gene>
    <name evidence="6" type="ORF">D5S19_18630</name>
</gene>
<proteinExistence type="predicted"/>
<dbReference type="Pfam" id="PF03861">
    <property type="entry name" value="ANTAR"/>
    <property type="match status" value="1"/>
</dbReference>
<dbReference type="EMBL" id="QZFV01000091">
    <property type="protein sequence ID" value="RJQ83885.1"/>
    <property type="molecule type" value="Genomic_DNA"/>
</dbReference>
<evidence type="ECO:0000256" key="2">
    <source>
        <dbReference type="ARBA" id="ARBA00022777"/>
    </source>
</evidence>
<keyword evidence="2" id="KW-0418">Kinase</keyword>
<evidence type="ECO:0000256" key="3">
    <source>
        <dbReference type="ARBA" id="ARBA00023015"/>
    </source>
</evidence>
<reference evidence="6 7" key="1">
    <citation type="submission" date="2018-09" db="EMBL/GenBank/DDBJ databases">
        <title>YIM PH 21725 draft genome.</title>
        <authorList>
            <person name="Miao C."/>
        </authorList>
    </citation>
    <scope>NUCLEOTIDE SEQUENCE [LARGE SCALE GENOMIC DNA]</scope>
    <source>
        <strain evidence="7">YIM PH21725</strain>
    </source>
</reference>
<protein>
    <submittedName>
        <fullName evidence="6">ANTAR domain-containing protein</fullName>
    </submittedName>
</protein>
<dbReference type="AlphaFoldDB" id="A0A419I263"/>
<dbReference type="InterPro" id="IPR029016">
    <property type="entry name" value="GAF-like_dom_sf"/>
</dbReference>
<evidence type="ECO:0000256" key="1">
    <source>
        <dbReference type="ARBA" id="ARBA00022679"/>
    </source>
</evidence>
<name>A0A419I263_9PSEU</name>
<organism evidence="6 7">
    <name type="scientific">Amycolatopsis panacis</name>
    <dbReference type="NCBI Taxonomy" id="2340917"/>
    <lineage>
        <taxon>Bacteria</taxon>
        <taxon>Bacillati</taxon>
        <taxon>Actinomycetota</taxon>
        <taxon>Actinomycetes</taxon>
        <taxon>Pseudonocardiales</taxon>
        <taxon>Pseudonocardiaceae</taxon>
        <taxon>Amycolatopsis</taxon>
    </lineage>
</organism>
<dbReference type="OrthoDB" id="4629915at2"/>
<dbReference type="InterPro" id="IPR011006">
    <property type="entry name" value="CheY-like_superfamily"/>
</dbReference>
<evidence type="ECO:0000259" key="5">
    <source>
        <dbReference type="PROSITE" id="PS50921"/>
    </source>
</evidence>
<dbReference type="GO" id="GO:0016301">
    <property type="term" value="F:kinase activity"/>
    <property type="evidence" value="ECO:0007669"/>
    <property type="project" value="UniProtKB-KW"/>
</dbReference>
<accession>A0A419I263</accession>
<evidence type="ECO:0000313" key="6">
    <source>
        <dbReference type="EMBL" id="RJQ83885.1"/>
    </source>
</evidence>
<comment type="caution">
    <text evidence="6">The sequence shown here is derived from an EMBL/GenBank/DDBJ whole genome shotgun (WGS) entry which is preliminary data.</text>
</comment>
<evidence type="ECO:0000256" key="4">
    <source>
        <dbReference type="ARBA" id="ARBA00023163"/>
    </source>
</evidence>
<dbReference type="InterPro" id="IPR003018">
    <property type="entry name" value="GAF"/>
</dbReference>
<dbReference type="Proteomes" id="UP000285112">
    <property type="component" value="Unassembled WGS sequence"/>
</dbReference>
<sequence>MEPDTGTTVEYSVVVRLSGDCPRSCAELAALPAFAPKAVIFELSGLTAFAREGLAVLRESAGAGRAVFACRPGGVARRVLEAEGVRVADSVAAALADEDDPLGPSGVAFRSLTERLLTAPSVGAVLQHIVDAAASLVPAADLVSITLLAPDGRFHTAAYTDPAAAELDRLQYELGEGPCHDAALPDRPEFIERADLRATGTWPDWAAVASGLGWRSVLAIALTDDTVPRVSGALNLYARTPGGLAGADRDIVLLLASHAALAVAETDAVTRHELHQAQLRTALDSRDVIGQAKGILMARRGLDADAAFELLRRASQQLNVKLVQLAGTLARRHAELDVVAPEEPDPV</sequence>
<keyword evidence="4" id="KW-0804">Transcription</keyword>
<dbReference type="Pfam" id="PF13185">
    <property type="entry name" value="GAF_2"/>
    <property type="match status" value="1"/>
</dbReference>
<dbReference type="InterPro" id="IPR005561">
    <property type="entry name" value="ANTAR"/>
</dbReference>
<dbReference type="SUPFAM" id="SSF55781">
    <property type="entry name" value="GAF domain-like"/>
    <property type="match status" value="1"/>
</dbReference>
<feature type="domain" description="ANTAR" evidence="5">
    <location>
        <begin position="269"/>
        <end position="330"/>
    </location>
</feature>
<keyword evidence="3" id="KW-0805">Transcription regulation</keyword>
<dbReference type="Gene3D" id="3.30.450.40">
    <property type="match status" value="1"/>
</dbReference>
<dbReference type="GO" id="GO:0003723">
    <property type="term" value="F:RNA binding"/>
    <property type="evidence" value="ECO:0007669"/>
    <property type="project" value="InterPro"/>
</dbReference>
<keyword evidence="1" id="KW-0808">Transferase</keyword>
<dbReference type="SUPFAM" id="SSF52172">
    <property type="entry name" value="CheY-like"/>
    <property type="match status" value="1"/>
</dbReference>
<dbReference type="Gene3D" id="1.10.10.10">
    <property type="entry name" value="Winged helix-like DNA-binding domain superfamily/Winged helix DNA-binding domain"/>
    <property type="match status" value="1"/>
</dbReference>
<dbReference type="InterPro" id="IPR036388">
    <property type="entry name" value="WH-like_DNA-bd_sf"/>
</dbReference>
<evidence type="ECO:0000313" key="7">
    <source>
        <dbReference type="Proteomes" id="UP000285112"/>
    </source>
</evidence>
<keyword evidence="7" id="KW-1185">Reference proteome</keyword>
<dbReference type="PROSITE" id="PS50921">
    <property type="entry name" value="ANTAR"/>
    <property type="match status" value="1"/>
</dbReference>